<dbReference type="SUPFAM" id="SSF51735">
    <property type="entry name" value="NAD(P)-binding Rossmann-fold domains"/>
    <property type="match status" value="1"/>
</dbReference>
<dbReference type="Proteomes" id="UP001296104">
    <property type="component" value="Unassembled WGS sequence"/>
</dbReference>
<evidence type="ECO:0000256" key="1">
    <source>
        <dbReference type="ARBA" id="ARBA00023002"/>
    </source>
</evidence>
<dbReference type="Pfam" id="PF00106">
    <property type="entry name" value="adh_short"/>
    <property type="match status" value="1"/>
</dbReference>
<organism evidence="2 3">
    <name type="scientific">Lecanosticta acicola</name>
    <dbReference type="NCBI Taxonomy" id="111012"/>
    <lineage>
        <taxon>Eukaryota</taxon>
        <taxon>Fungi</taxon>
        <taxon>Dikarya</taxon>
        <taxon>Ascomycota</taxon>
        <taxon>Pezizomycotina</taxon>
        <taxon>Dothideomycetes</taxon>
        <taxon>Dothideomycetidae</taxon>
        <taxon>Mycosphaerellales</taxon>
        <taxon>Mycosphaerellaceae</taxon>
        <taxon>Lecanosticta</taxon>
    </lineage>
</organism>
<dbReference type="PRINTS" id="PR00081">
    <property type="entry name" value="GDHRDH"/>
</dbReference>
<evidence type="ECO:0000313" key="3">
    <source>
        <dbReference type="Proteomes" id="UP001296104"/>
    </source>
</evidence>
<keyword evidence="3" id="KW-1185">Reference proteome</keyword>
<dbReference type="EMBL" id="CAVMBE010000058">
    <property type="protein sequence ID" value="CAK4032113.1"/>
    <property type="molecule type" value="Genomic_DNA"/>
</dbReference>
<dbReference type="PANTHER" id="PTHR43157:SF31">
    <property type="entry name" value="PHOSPHATIDYLINOSITOL-GLYCAN BIOSYNTHESIS CLASS F PROTEIN"/>
    <property type="match status" value="1"/>
</dbReference>
<dbReference type="PANTHER" id="PTHR43157">
    <property type="entry name" value="PHOSPHATIDYLINOSITOL-GLYCAN BIOSYNTHESIS CLASS F PROTEIN-RELATED"/>
    <property type="match status" value="1"/>
</dbReference>
<evidence type="ECO:0008006" key="4">
    <source>
        <dbReference type="Google" id="ProtNLM"/>
    </source>
</evidence>
<name>A0AAI8Z447_9PEZI</name>
<dbReference type="Gene3D" id="3.40.50.720">
    <property type="entry name" value="NAD(P)-binding Rossmann-like Domain"/>
    <property type="match status" value="1"/>
</dbReference>
<keyword evidence="1" id="KW-0560">Oxidoreductase</keyword>
<dbReference type="InterPro" id="IPR002347">
    <property type="entry name" value="SDR_fam"/>
</dbReference>
<sequence>MAMSTLSFLHSQLFVEPKLPETDLSGKVIIVTGANRGLGFEAARHLVNLNAATVILAVRDVEKGNEAVKRLEAATGRHRVAKAYALDMASTSSVKKFAEEVKSLPRLDAAILNAGIYTQDFVLVEGFESTLAINVVNTFFLAILLLPTLQKSNTDVNPGCISIVASDRHVMTNLPEWKESNTLKVLSDPKRAKMNNRYYESKLLQILMARGLAQELSGNSTREPSVVVNSLTPGYCHSGLLSNAKPVTAFAFRMLAKATARPADVGARTLIASISQGVPSHGKYINDGEIEEKALSGFVRSPNGKAAQEKLWGELVDLLKQKNPEIRDLLSLK</sequence>
<evidence type="ECO:0000313" key="2">
    <source>
        <dbReference type="EMBL" id="CAK4032113.1"/>
    </source>
</evidence>
<dbReference type="InterPro" id="IPR036291">
    <property type="entry name" value="NAD(P)-bd_dom_sf"/>
</dbReference>
<gene>
    <name evidence="2" type="ORF">LECACI_7A007271</name>
</gene>
<comment type="caution">
    <text evidence="2">The sequence shown here is derived from an EMBL/GenBank/DDBJ whole genome shotgun (WGS) entry which is preliminary data.</text>
</comment>
<accession>A0AAI8Z447</accession>
<protein>
    <recommendedName>
        <fullName evidence="4">Short-chain dehydrogenase/reductase</fullName>
    </recommendedName>
</protein>
<dbReference type="GO" id="GO:0016491">
    <property type="term" value="F:oxidoreductase activity"/>
    <property type="evidence" value="ECO:0007669"/>
    <property type="project" value="UniProtKB-KW"/>
</dbReference>
<proteinExistence type="predicted"/>
<dbReference type="AlphaFoldDB" id="A0AAI8Z447"/>
<reference evidence="2" key="1">
    <citation type="submission" date="2023-11" db="EMBL/GenBank/DDBJ databases">
        <authorList>
            <person name="Alioto T."/>
            <person name="Alioto T."/>
            <person name="Gomez Garrido J."/>
        </authorList>
    </citation>
    <scope>NUCLEOTIDE SEQUENCE</scope>
</reference>